<evidence type="ECO:0000256" key="7">
    <source>
        <dbReference type="ARBA" id="ARBA00047928"/>
    </source>
</evidence>
<reference evidence="9 10" key="1">
    <citation type="submission" date="2022-01" db="EMBL/GenBank/DDBJ databases">
        <authorList>
            <person name="Xiong W."/>
            <person name="Schranz E."/>
        </authorList>
    </citation>
    <scope>NUCLEOTIDE SEQUENCE [LARGE SCALE GENOMIC DNA]</scope>
</reference>
<name>A0AAU9PL52_9ASTR</name>
<keyword evidence="5" id="KW-0063">Aspartyl esterase</keyword>
<dbReference type="Proteomes" id="UP001157418">
    <property type="component" value="Unassembled WGS sequence"/>
</dbReference>
<comment type="caution">
    <text evidence="9">The sequence shown here is derived from an EMBL/GenBank/DDBJ whole genome shotgun (WGS) entry which is preliminary data.</text>
</comment>
<dbReference type="GO" id="GO:0030599">
    <property type="term" value="F:pectinesterase activity"/>
    <property type="evidence" value="ECO:0007669"/>
    <property type="project" value="UniProtKB-EC"/>
</dbReference>
<dbReference type="Gene3D" id="2.160.20.10">
    <property type="entry name" value="Single-stranded right-handed beta-helix, Pectin lyase-like"/>
    <property type="match status" value="1"/>
</dbReference>
<keyword evidence="10" id="KW-1185">Reference proteome</keyword>
<dbReference type="PANTHER" id="PTHR31707">
    <property type="entry name" value="PECTINESTERASE"/>
    <property type="match status" value="1"/>
</dbReference>
<dbReference type="EMBL" id="CAKMRJ010005634">
    <property type="protein sequence ID" value="CAH1450804.1"/>
    <property type="molecule type" value="Genomic_DNA"/>
</dbReference>
<dbReference type="GO" id="GO:0042545">
    <property type="term" value="P:cell wall modification"/>
    <property type="evidence" value="ECO:0007669"/>
    <property type="project" value="InterPro"/>
</dbReference>
<keyword evidence="4" id="KW-0378">Hydrolase</keyword>
<dbReference type="Gene3D" id="1.20.140.40">
    <property type="entry name" value="Invertase/pectin methylesterase inhibitor family protein"/>
    <property type="match status" value="1"/>
</dbReference>
<dbReference type="Pfam" id="PF04043">
    <property type="entry name" value="PMEI"/>
    <property type="match status" value="1"/>
</dbReference>
<dbReference type="NCBIfam" id="TIGR01614">
    <property type="entry name" value="PME_inhib"/>
    <property type="match status" value="1"/>
</dbReference>
<evidence type="ECO:0000313" key="9">
    <source>
        <dbReference type="EMBL" id="CAH1450804.1"/>
    </source>
</evidence>
<sequence>MGSTAKVAILSVTFIALLAAVVALIVMMHRHSEEKAEHTKQDDDVKASIRAVCEHTDYKETCVESLSKTGTHSTDPYDHVKATFEITIKQLEDAANNSTLMKEVHADPRTNDALKCCKELADLAVMDLRRSVDKMLGFDLSDVGRSLVQLKIWMSGAITYEQTCLDGFEKAEGDSGERMRKLLNISMELTSNCLAMITDLSQAFEIIDTPQTSNRRLLHLSNNDLNLPEWVDDTDRSMLQKAPKKINPNLTVAQDGSGDFLSIVEALKVIPTKSKKGFVLYIKQGIYNEIIRFPKNLTHLVLIGDGPEKTKITGNLNYIDGVSTFHTATVGN</sequence>
<accession>A0AAU9PL52</accession>
<dbReference type="InterPro" id="IPR012334">
    <property type="entry name" value="Pectin_lyas_fold"/>
</dbReference>
<comment type="pathway">
    <text evidence="1">Glycan metabolism; pectin degradation; 2-dehydro-3-deoxy-D-gluconate from pectin: step 1/5.</text>
</comment>
<feature type="domain" description="Pectinesterase inhibitor" evidence="8">
    <location>
        <begin position="44"/>
        <end position="196"/>
    </location>
</feature>
<keyword evidence="6" id="KW-0961">Cell wall biogenesis/degradation</keyword>
<evidence type="ECO:0000256" key="6">
    <source>
        <dbReference type="ARBA" id="ARBA00023316"/>
    </source>
</evidence>
<dbReference type="SUPFAM" id="SSF101148">
    <property type="entry name" value="Plant invertase/pectin methylesterase inhibitor"/>
    <property type="match status" value="1"/>
</dbReference>
<dbReference type="FunFam" id="1.20.140.40:FF:000001">
    <property type="entry name" value="Pectinesterase"/>
    <property type="match status" value="1"/>
</dbReference>
<evidence type="ECO:0000256" key="1">
    <source>
        <dbReference type="ARBA" id="ARBA00005184"/>
    </source>
</evidence>
<gene>
    <name evidence="9" type="ORF">LVIROSA_LOCUS36206</name>
</gene>
<protein>
    <recommendedName>
        <fullName evidence="8">Pectinesterase inhibitor domain-containing protein</fullName>
    </recommendedName>
</protein>
<dbReference type="InterPro" id="IPR035513">
    <property type="entry name" value="Invertase/methylesterase_inhib"/>
</dbReference>
<evidence type="ECO:0000313" key="10">
    <source>
        <dbReference type="Proteomes" id="UP001157418"/>
    </source>
</evidence>
<comment type="similarity">
    <text evidence="3">In the C-terminal section; belongs to the pectinesterase family.</text>
</comment>
<dbReference type="Pfam" id="PF01095">
    <property type="entry name" value="Pectinesterase"/>
    <property type="match status" value="1"/>
</dbReference>
<dbReference type="SMART" id="SM00856">
    <property type="entry name" value="PMEI"/>
    <property type="match status" value="1"/>
</dbReference>
<comment type="catalytic activity">
    <reaction evidence="7">
        <text>[(1-&gt;4)-alpha-D-galacturonosyl methyl ester](n) + n H2O = [(1-&gt;4)-alpha-D-galacturonosyl](n) + n methanol + n H(+)</text>
        <dbReference type="Rhea" id="RHEA:22380"/>
        <dbReference type="Rhea" id="RHEA-COMP:14570"/>
        <dbReference type="Rhea" id="RHEA-COMP:14573"/>
        <dbReference type="ChEBI" id="CHEBI:15377"/>
        <dbReference type="ChEBI" id="CHEBI:15378"/>
        <dbReference type="ChEBI" id="CHEBI:17790"/>
        <dbReference type="ChEBI" id="CHEBI:140522"/>
        <dbReference type="ChEBI" id="CHEBI:140523"/>
        <dbReference type="EC" id="3.1.1.11"/>
    </reaction>
</comment>
<organism evidence="9 10">
    <name type="scientific">Lactuca virosa</name>
    <dbReference type="NCBI Taxonomy" id="75947"/>
    <lineage>
        <taxon>Eukaryota</taxon>
        <taxon>Viridiplantae</taxon>
        <taxon>Streptophyta</taxon>
        <taxon>Embryophyta</taxon>
        <taxon>Tracheophyta</taxon>
        <taxon>Spermatophyta</taxon>
        <taxon>Magnoliopsida</taxon>
        <taxon>eudicotyledons</taxon>
        <taxon>Gunneridae</taxon>
        <taxon>Pentapetalae</taxon>
        <taxon>asterids</taxon>
        <taxon>campanulids</taxon>
        <taxon>Asterales</taxon>
        <taxon>Asteraceae</taxon>
        <taxon>Cichorioideae</taxon>
        <taxon>Cichorieae</taxon>
        <taxon>Lactucinae</taxon>
        <taxon>Lactuca</taxon>
    </lineage>
</organism>
<dbReference type="InterPro" id="IPR011050">
    <property type="entry name" value="Pectin_lyase_fold/virulence"/>
</dbReference>
<dbReference type="AlphaFoldDB" id="A0AAU9PL52"/>
<evidence type="ECO:0000256" key="2">
    <source>
        <dbReference type="ARBA" id="ARBA00006027"/>
    </source>
</evidence>
<evidence type="ECO:0000259" key="8">
    <source>
        <dbReference type="SMART" id="SM00856"/>
    </source>
</evidence>
<dbReference type="SUPFAM" id="SSF51126">
    <property type="entry name" value="Pectin lyase-like"/>
    <property type="match status" value="1"/>
</dbReference>
<dbReference type="InterPro" id="IPR006501">
    <property type="entry name" value="Pectinesterase_inhib_dom"/>
</dbReference>
<proteinExistence type="inferred from homology"/>
<evidence type="ECO:0000256" key="3">
    <source>
        <dbReference type="ARBA" id="ARBA00007786"/>
    </source>
</evidence>
<evidence type="ECO:0000256" key="5">
    <source>
        <dbReference type="ARBA" id="ARBA00023085"/>
    </source>
</evidence>
<evidence type="ECO:0000256" key="4">
    <source>
        <dbReference type="ARBA" id="ARBA00022801"/>
    </source>
</evidence>
<dbReference type="GO" id="GO:0004857">
    <property type="term" value="F:enzyme inhibitor activity"/>
    <property type="evidence" value="ECO:0007669"/>
    <property type="project" value="InterPro"/>
</dbReference>
<comment type="similarity">
    <text evidence="2">In the N-terminal section; belongs to the PMEI family.</text>
</comment>
<dbReference type="CDD" id="cd15798">
    <property type="entry name" value="PMEI-like_3"/>
    <property type="match status" value="1"/>
</dbReference>
<dbReference type="InterPro" id="IPR000070">
    <property type="entry name" value="Pectinesterase_cat"/>
</dbReference>